<reference evidence="1 2" key="1">
    <citation type="submission" date="2023-01" db="EMBL/GenBank/DDBJ databases">
        <title>Xanthomonas hawaiianensis sp. nov. isolated from Araceae family in Hawaii.</title>
        <authorList>
            <person name="Chunag S.-C."/>
            <person name="Dobhal S."/>
            <person name="Alvarez A."/>
            <person name="Arif M."/>
        </authorList>
    </citation>
    <scope>NUCLEOTIDE SEQUENCE [LARGE SCALE GENOMIC DNA]</scope>
    <source>
        <strain evidence="1 2">A2111</strain>
    </source>
</reference>
<sequence length="89" mass="9573">MVCSLNSTWQPWQVFSAEDARSSAPSHFDAQGRTLYAYDSRGRDTAALVAIDWDSGAISVLAEDPRADIGGMLTDAASRCCLGNKPSYV</sequence>
<gene>
    <name evidence="1" type="ORF">PNQ69_20730</name>
</gene>
<evidence type="ECO:0000313" key="2">
    <source>
        <dbReference type="Proteomes" id="UP001260534"/>
    </source>
</evidence>
<dbReference type="EMBL" id="JAQMHB010000003">
    <property type="protein sequence ID" value="MDS9995191.1"/>
    <property type="molecule type" value="Genomic_DNA"/>
</dbReference>
<name>A0ABU2IAN5_9XANT</name>
<dbReference type="Proteomes" id="UP001260534">
    <property type="component" value="Unassembled WGS sequence"/>
</dbReference>
<proteinExistence type="predicted"/>
<evidence type="ECO:0000313" key="1">
    <source>
        <dbReference type="EMBL" id="MDS9995191.1"/>
    </source>
</evidence>
<keyword evidence="2" id="KW-1185">Reference proteome</keyword>
<protein>
    <submittedName>
        <fullName evidence="1">Uncharacterized protein</fullName>
    </submittedName>
</protein>
<organism evidence="1 2">
    <name type="scientific">Xanthomonas hawaiiensis</name>
    <dbReference type="NCBI Taxonomy" id="3003247"/>
    <lineage>
        <taxon>Bacteria</taxon>
        <taxon>Pseudomonadati</taxon>
        <taxon>Pseudomonadota</taxon>
        <taxon>Gammaproteobacteria</taxon>
        <taxon>Lysobacterales</taxon>
        <taxon>Lysobacteraceae</taxon>
        <taxon>Xanthomonas</taxon>
    </lineage>
</organism>
<accession>A0ABU2IAN5</accession>
<dbReference type="RefSeq" id="WP_311163428.1">
    <property type="nucleotide sequence ID" value="NZ_JAQMHB010000003.1"/>
</dbReference>
<comment type="caution">
    <text evidence="1">The sequence shown here is derived from an EMBL/GenBank/DDBJ whole genome shotgun (WGS) entry which is preliminary data.</text>
</comment>